<dbReference type="GO" id="GO:0005737">
    <property type="term" value="C:cytoplasm"/>
    <property type="evidence" value="ECO:0007669"/>
    <property type="project" value="UniProtKB-SubCell"/>
</dbReference>
<organism evidence="5 6">
    <name type="scientific">Candidatus Komeilibacteria bacterium CG_4_10_14_0_8_um_filter_37_78</name>
    <dbReference type="NCBI Taxonomy" id="1974471"/>
    <lineage>
        <taxon>Bacteria</taxon>
        <taxon>Candidatus Komeiliibacteriota</taxon>
    </lineage>
</organism>
<name>A0A2M7RAX8_9BACT</name>
<dbReference type="HAMAP" id="MF_01151">
    <property type="entry name" value="GrpE"/>
    <property type="match status" value="1"/>
</dbReference>
<dbReference type="CDD" id="cd00446">
    <property type="entry name" value="GrpE"/>
    <property type="match status" value="1"/>
</dbReference>
<sequence length="170" mass="19775">MVKIKKDTNLAAELAECQAGWLRAKADYQNLQKETEKWKMDFVQYAKADMILELLPVYSYYKTALQHIPDEDKEKEWLKGIEHIYKLLQDFMSKMNVREIKTVGKDFDHHFHEAIKQETDETKDDNIVLSEVQPGFMLGEKVLQVAKVVVNNLNIDKVSAQVSTEVELDQ</sequence>
<dbReference type="Pfam" id="PF01025">
    <property type="entry name" value="GrpE"/>
    <property type="match status" value="1"/>
</dbReference>
<dbReference type="Gene3D" id="2.30.22.10">
    <property type="entry name" value="Head domain of nucleotide exchange factor GrpE"/>
    <property type="match status" value="1"/>
</dbReference>
<reference evidence="6" key="1">
    <citation type="submission" date="2017-09" db="EMBL/GenBank/DDBJ databases">
        <title>Depth-based differentiation of microbial function through sediment-hosted aquifers and enrichment of novel symbionts in the deep terrestrial subsurface.</title>
        <authorList>
            <person name="Probst A.J."/>
            <person name="Ladd B."/>
            <person name="Jarett J.K."/>
            <person name="Geller-Mcgrath D.E."/>
            <person name="Sieber C.M.K."/>
            <person name="Emerson J.B."/>
            <person name="Anantharaman K."/>
            <person name="Thomas B.C."/>
            <person name="Malmstrom R."/>
            <person name="Stieglmeier M."/>
            <person name="Klingl A."/>
            <person name="Woyke T."/>
            <person name="Ryan C.M."/>
            <person name="Banfield J.F."/>
        </authorList>
    </citation>
    <scope>NUCLEOTIDE SEQUENCE [LARGE SCALE GENOMIC DNA]</scope>
</reference>
<protein>
    <recommendedName>
        <fullName evidence="3">Protein GrpE</fullName>
    </recommendedName>
    <alternativeName>
        <fullName evidence="3">HSP-70 cofactor</fullName>
    </alternativeName>
</protein>
<keyword evidence="3" id="KW-0346">Stress response</keyword>
<comment type="caution">
    <text evidence="5">The sequence shown here is derived from an EMBL/GenBank/DDBJ whole genome shotgun (WGS) entry which is preliminary data.</text>
</comment>
<keyword evidence="2 3" id="KW-0143">Chaperone</keyword>
<dbReference type="PANTHER" id="PTHR21237">
    <property type="entry name" value="GRPE PROTEIN"/>
    <property type="match status" value="1"/>
</dbReference>
<dbReference type="InterPro" id="IPR009012">
    <property type="entry name" value="GrpE_head"/>
</dbReference>
<evidence type="ECO:0000256" key="2">
    <source>
        <dbReference type="ARBA" id="ARBA00023186"/>
    </source>
</evidence>
<dbReference type="AlphaFoldDB" id="A0A2M7RAX8"/>
<comment type="subunit">
    <text evidence="3">Homodimer.</text>
</comment>
<dbReference type="Gene3D" id="3.90.20.20">
    <property type="match status" value="1"/>
</dbReference>
<dbReference type="GO" id="GO:0051087">
    <property type="term" value="F:protein-folding chaperone binding"/>
    <property type="evidence" value="ECO:0007669"/>
    <property type="project" value="InterPro"/>
</dbReference>
<evidence type="ECO:0000256" key="4">
    <source>
        <dbReference type="RuleBase" id="RU004478"/>
    </source>
</evidence>
<dbReference type="PANTHER" id="PTHR21237:SF23">
    <property type="entry name" value="GRPE PROTEIN HOMOLOG, MITOCHONDRIAL"/>
    <property type="match status" value="1"/>
</dbReference>
<comment type="similarity">
    <text evidence="1 3 4">Belongs to the GrpE family.</text>
</comment>
<evidence type="ECO:0000256" key="3">
    <source>
        <dbReference type="HAMAP-Rule" id="MF_01151"/>
    </source>
</evidence>
<dbReference type="Proteomes" id="UP000228689">
    <property type="component" value="Unassembled WGS sequence"/>
</dbReference>
<comment type="subcellular location">
    <subcellularLocation>
        <location evidence="3">Cytoplasm</location>
    </subcellularLocation>
</comment>
<dbReference type="GO" id="GO:0006457">
    <property type="term" value="P:protein folding"/>
    <property type="evidence" value="ECO:0007669"/>
    <property type="project" value="InterPro"/>
</dbReference>
<evidence type="ECO:0000313" key="5">
    <source>
        <dbReference type="EMBL" id="PIY93929.1"/>
    </source>
</evidence>
<dbReference type="SUPFAM" id="SSF51064">
    <property type="entry name" value="Head domain of nucleotide exchange factor GrpE"/>
    <property type="match status" value="1"/>
</dbReference>
<dbReference type="InterPro" id="IPR013805">
    <property type="entry name" value="GrpE_CC"/>
</dbReference>
<accession>A0A2M7RAX8</accession>
<keyword evidence="3" id="KW-0963">Cytoplasm</keyword>
<comment type="function">
    <text evidence="3">Participates actively in the response to hyperosmotic and heat shock by preventing the aggregation of stress-denatured proteins, in association with DnaK and GrpE. It is the nucleotide exchange factor for DnaK and may function as a thermosensor. Unfolded proteins bind initially to DnaJ; upon interaction with the DnaJ-bound protein, DnaK hydrolyzes its bound ATP, resulting in the formation of a stable complex. GrpE releases ADP from DnaK; ATP binding to DnaK triggers the release of the substrate protein, thus completing the reaction cycle. Several rounds of ATP-dependent interactions between DnaJ, DnaK and GrpE are required for fully efficient folding.</text>
</comment>
<proteinExistence type="inferred from homology"/>
<dbReference type="PRINTS" id="PR00773">
    <property type="entry name" value="GRPEPROTEIN"/>
</dbReference>
<dbReference type="EMBL" id="PFMC01000080">
    <property type="protein sequence ID" value="PIY93929.1"/>
    <property type="molecule type" value="Genomic_DNA"/>
</dbReference>
<evidence type="ECO:0000313" key="6">
    <source>
        <dbReference type="Proteomes" id="UP000228689"/>
    </source>
</evidence>
<dbReference type="InterPro" id="IPR000740">
    <property type="entry name" value="GrpE"/>
</dbReference>
<evidence type="ECO:0000256" key="1">
    <source>
        <dbReference type="ARBA" id="ARBA00009054"/>
    </source>
</evidence>
<gene>
    <name evidence="3 5" type="primary">grpE</name>
    <name evidence="5" type="ORF">COY67_03330</name>
</gene>
<dbReference type="GO" id="GO:0042803">
    <property type="term" value="F:protein homodimerization activity"/>
    <property type="evidence" value="ECO:0007669"/>
    <property type="project" value="InterPro"/>
</dbReference>
<dbReference type="GO" id="GO:0000774">
    <property type="term" value="F:adenyl-nucleotide exchange factor activity"/>
    <property type="evidence" value="ECO:0007669"/>
    <property type="project" value="InterPro"/>
</dbReference>
<dbReference type="SUPFAM" id="SSF58014">
    <property type="entry name" value="Coiled-coil domain of nucleotide exchange factor GrpE"/>
    <property type="match status" value="1"/>
</dbReference>
<dbReference type="GO" id="GO:0051082">
    <property type="term" value="F:unfolded protein binding"/>
    <property type="evidence" value="ECO:0007669"/>
    <property type="project" value="TreeGrafter"/>
</dbReference>